<dbReference type="Gene3D" id="1.20.5.170">
    <property type="match status" value="1"/>
</dbReference>
<feature type="compositionally biased region" description="Basic and acidic residues" evidence="1">
    <location>
        <begin position="1"/>
        <end position="10"/>
    </location>
</feature>
<dbReference type="EMBL" id="JAHKSW010000002">
    <property type="protein sequence ID" value="KAG7334695.1"/>
    <property type="molecule type" value="Genomic_DNA"/>
</dbReference>
<comment type="caution">
    <text evidence="2">The sequence shown here is derived from an EMBL/GenBank/DDBJ whole genome shotgun (WGS) entry which is preliminary data.</text>
</comment>
<reference evidence="2 3" key="1">
    <citation type="submission" date="2021-06" db="EMBL/GenBank/DDBJ databases">
        <title>Chromosome-level genome assembly of the red-tail catfish (Hemibagrus wyckioides).</title>
        <authorList>
            <person name="Shao F."/>
        </authorList>
    </citation>
    <scope>NUCLEOTIDE SEQUENCE [LARGE SCALE GENOMIC DNA]</scope>
    <source>
        <strain evidence="2">EC202008001</strain>
        <tissue evidence="2">Blood</tissue>
    </source>
</reference>
<feature type="region of interest" description="Disordered" evidence="1">
    <location>
        <begin position="1"/>
        <end position="38"/>
    </location>
</feature>
<protein>
    <submittedName>
        <fullName evidence="2">Uncharacterized protein</fullName>
    </submittedName>
</protein>
<evidence type="ECO:0000313" key="3">
    <source>
        <dbReference type="Proteomes" id="UP000824219"/>
    </source>
</evidence>
<name>A0A9D3P7X1_9TELE</name>
<evidence type="ECO:0000313" key="2">
    <source>
        <dbReference type="EMBL" id="KAG7334695.1"/>
    </source>
</evidence>
<keyword evidence="3" id="KW-1185">Reference proteome</keyword>
<dbReference type="Proteomes" id="UP000824219">
    <property type="component" value="Linkage Group LG02"/>
</dbReference>
<dbReference type="SUPFAM" id="SSF57997">
    <property type="entry name" value="Tropomyosin"/>
    <property type="match status" value="1"/>
</dbReference>
<proteinExistence type="predicted"/>
<organism evidence="2 3">
    <name type="scientific">Hemibagrus wyckioides</name>
    <dbReference type="NCBI Taxonomy" id="337641"/>
    <lineage>
        <taxon>Eukaryota</taxon>
        <taxon>Metazoa</taxon>
        <taxon>Chordata</taxon>
        <taxon>Craniata</taxon>
        <taxon>Vertebrata</taxon>
        <taxon>Euteleostomi</taxon>
        <taxon>Actinopterygii</taxon>
        <taxon>Neopterygii</taxon>
        <taxon>Teleostei</taxon>
        <taxon>Ostariophysi</taxon>
        <taxon>Siluriformes</taxon>
        <taxon>Bagridae</taxon>
        <taxon>Hemibagrus</taxon>
    </lineage>
</organism>
<gene>
    <name evidence="2" type="ORF">KOW79_001291</name>
</gene>
<feature type="compositionally biased region" description="Low complexity" evidence="1">
    <location>
        <begin position="24"/>
        <end position="35"/>
    </location>
</feature>
<sequence length="154" mass="17739">MKSPQEELQEKPCTSENMVKSHQLELSSSQQQLSATEEENRVLWEMLMACEARVQEAEKETQKQAESKEECEKQMRSLKLVFKGLNDRLDLALDDLQGQLKGSLEREENLMRSLEKATASHQAEVQQLQYSLDEAKSDTTEMEMKLQTENKSTI</sequence>
<accession>A0A9D3P7X1</accession>
<dbReference type="AlphaFoldDB" id="A0A9D3P7X1"/>
<evidence type="ECO:0000256" key="1">
    <source>
        <dbReference type="SAM" id="MobiDB-lite"/>
    </source>
</evidence>